<feature type="domain" description="AMP-dependent synthetase/ligase" evidence="2">
    <location>
        <begin position="122"/>
        <end position="282"/>
    </location>
</feature>
<proteinExistence type="inferred from homology"/>
<dbReference type="SUPFAM" id="SSF56801">
    <property type="entry name" value="Acetyl-CoA synthetase-like"/>
    <property type="match status" value="1"/>
</dbReference>
<gene>
    <name evidence="3" type="ORF">JIN81_14780</name>
</gene>
<evidence type="ECO:0000256" key="1">
    <source>
        <dbReference type="ARBA" id="ARBA00006432"/>
    </source>
</evidence>
<dbReference type="Pfam" id="PF00501">
    <property type="entry name" value="AMP-binding"/>
    <property type="match status" value="1"/>
</dbReference>
<dbReference type="GO" id="GO:0031956">
    <property type="term" value="F:medium-chain fatty acid-CoA ligase activity"/>
    <property type="evidence" value="ECO:0007669"/>
    <property type="project" value="TreeGrafter"/>
</dbReference>
<comment type="caution">
    <text evidence="3">The sequence shown here is derived from an EMBL/GenBank/DDBJ whole genome shotgun (WGS) entry which is preliminary data.</text>
</comment>
<dbReference type="Proteomes" id="UP000658278">
    <property type="component" value="Unassembled WGS sequence"/>
</dbReference>
<evidence type="ECO:0000313" key="4">
    <source>
        <dbReference type="Proteomes" id="UP000658278"/>
    </source>
</evidence>
<dbReference type="AlphaFoldDB" id="A0A934RFN8"/>
<name>A0A934RFN8_9BACT</name>
<dbReference type="InterPro" id="IPR000873">
    <property type="entry name" value="AMP-dep_synth/lig_dom"/>
</dbReference>
<dbReference type="RefSeq" id="WP_200281414.1">
    <property type="nucleotide sequence ID" value="NZ_JAENII010000012.1"/>
</dbReference>
<dbReference type="InterPro" id="IPR042099">
    <property type="entry name" value="ANL_N_sf"/>
</dbReference>
<organism evidence="3 4">
    <name type="scientific">Haloferula rosea</name>
    <dbReference type="NCBI Taxonomy" id="490093"/>
    <lineage>
        <taxon>Bacteria</taxon>
        <taxon>Pseudomonadati</taxon>
        <taxon>Verrucomicrobiota</taxon>
        <taxon>Verrucomicrobiia</taxon>
        <taxon>Verrucomicrobiales</taxon>
        <taxon>Verrucomicrobiaceae</taxon>
        <taxon>Haloferula</taxon>
    </lineage>
</organism>
<accession>A0A934RFN8</accession>
<dbReference type="PANTHER" id="PTHR43201:SF8">
    <property type="entry name" value="ACYL-COA SYNTHETASE FAMILY MEMBER 3"/>
    <property type="match status" value="1"/>
</dbReference>
<evidence type="ECO:0000313" key="3">
    <source>
        <dbReference type="EMBL" id="MBK1828296.1"/>
    </source>
</evidence>
<dbReference type="EMBL" id="JAENII010000012">
    <property type="protein sequence ID" value="MBK1828296.1"/>
    <property type="molecule type" value="Genomic_DNA"/>
</dbReference>
<dbReference type="Gene3D" id="3.40.50.12780">
    <property type="entry name" value="N-terminal domain of ligase-like"/>
    <property type="match status" value="1"/>
</dbReference>
<dbReference type="GO" id="GO:0006631">
    <property type="term" value="P:fatty acid metabolic process"/>
    <property type="evidence" value="ECO:0007669"/>
    <property type="project" value="TreeGrafter"/>
</dbReference>
<comment type="similarity">
    <text evidence="1">Belongs to the ATP-dependent AMP-binding enzyme family.</text>
</comment>
<keyword evidence="4" id="KW-1185">Reference proteome</keyword>
<evidence type="ECO:0000259" key="2">
    <source>
        <dbReference type="Pfam" id="PF00501"/>
    </source>
</evidence>
<protein>
    <submittedName>
        <fullName evidence="3">AMP-binding protein</fullName>
    </submittedName>
</protein>
<sequence length="412" mass="44469">MLLNRWIETLATHRDRPAIHEMGEARTFADIAAALDARPEATGPVIAQGSAFEIAVASLHGWRDGQPVLPIEQRDHIPQLPAHPGPQIAHLKRVPSNNQHPRFALFTAAQIAADADRLVPAMGLTPDIPNLAAISLAHSYGYSNVILPLLLHGIPIQCVDVPFPASIVAAMKPHTRVNLPAVPSMWRAWHRAGILKDAPIHLALTAGAPLTSQLELSVWENDGLKLHNFYGASECGGISWDPTDEPRELADSLGVPLPGVDAQLDQAGHFVIGSSSVAQGYLPAHETDPIIDGRFHTADGGHLQSGQLILDARGGEQINVAGRKLGPGRIELAIQKTGLADRARIFGVPSSDPERVDEIAVLLPARTDIDTLRAMLGKSLAGWQLPRHWFIADDSSLWSKSRADLRDQFTDS</sequence>
<reference evidence="3" key="1">
    <citation type="submission" date="2021-01" db="EMBL/GenBank/DDBJ databases">
        <title>Modified the classification status of verrucomicrobia.</title>
        <authorList>
            <person name="Feng X."/>
        </authorList>
    </citation>
    <scope>NUCLEOTIDE SEQUENCE</scope>
    <source>
        <strain evidence="3">KCTC 22201</strain>
    </source>
</reference>
<dbReference type="PANTHER" id="PTHR43201">
    <property type="entry name" value="ACYL-COA SYNTHETASE"/>
    <property type="match status" value="1"/>
</dbReference>